<dbReference type="Proteomes" id="UP000183208">
    <property type="component" value="Unassembled WGS sequence"/>
</dbReference>
<protein>
    <recommendedName>
        <fullName evidence="3">DUF2188 domain-containing protein</fullName>
    </recommendedName>
</protein>
<organism evidence="1 2">
    <name type="scientific">Bradyrhizobium lablabi</name>
    <dbReference type="NCBI Taxonomy" id="722472"/>
    <lineage>
        <taxon>Bacteria</taxon>
        <taxon>Pseudomonadati</taxon>
        <taxon>Pseudomonadota</taxon>
        <taxon>Alphaproteobacteria</taxon>
        <taxon>Hyphomicrobiales</taxon>
        <taxon>Nitrobacteraceae</taxon>
        <taxon>Bradyrhizobium</taxon>
    </lineage>
</organism>
<reference evidence="1 2" key="1">
    <citation type="submission" date="2016-10" db="EMBL/GenBank/DDBJ databases">
        <authorList>
            <person name="de Groot N.N."/>
        </authorList>
    </citation>
    <scope>NUCLEOTIDE SEQUENCE [LARGE SCALE GENOMIC DNA]</scope>
    <source>
        <strain evidence="1 2">GAS522</strain>
    </source>
</reference>
<dbReference type="EMBL" id="FNTI01000001">
    <property type="protein sequence ID" value="SEC48582.1"/>
    <property type="molecule type" value="Genomic_DNA"/>
</dbReference>
<evidence type="ECO:0000313" key="2">
    <source>
        <dbReference type="Proteomes" id="UP000183208"/>
    </source>
</evidence>
<gene>
    <name evidence="1" type="ORF">SAMN05444171_1526</name>
</gene>
<evidence type="ECO:0008006" key="3">
    <source>
        <dbReference type="Google" id="ProtNLM"/>
    </source>
</evidence>
<dbReference type="OrthoDB" id="8140940at2"/>
<dbReference type="AlphaFoldDB" id="A0A1M6UJS2"/>
<dbReference type="RefSeq" id="WP_074817476.1">
    <property type="nucleotide sequence ID" value="NZ_FNTI01000001.1"/>
</dbReference>
<proteinExistence type="predicted"/>
<name>A0A1M6UJS2_9BRAD</name>
<sequence length="68" mass="7224">MGLAVYEIFGRAGEWRVRHDGFARNVYQTKESAFEAAVAAASLALRQGHEVRVTAPATETTTGAANSG</sequence>
<evidence type="ECO:0000313" key="1">
    <source>
        <dbReference type="EMBL" id="SEC48582.1"/>
    </source>
</evidence>
<accession>A0A1M6UJS2</accession>